<feature type="transmembrane region" description="Helical" evidence="8">
    <location>
        <begin position="140"/>
        <end position="159"/>
    </location>
</feature>
<comment type="similarity">
    <text evidence="2">Belongs to the auxin efflux carrier (TC 2.A.69) family.</text>
</comment>
<keyword evidence="4" id="KW-1003">Cell membrane</keyword>
<feature type="transmembrane region" description="Helical" evidence="8">
    <location>
        <begin position="333"/>
        <end position="353"/>
    </location>
</feature>
<feature type="transmembrane region" description="Helical" evidence="8">
    <location>
        <begin position="245"/>
        <end position="264"/>
    </location>
</feature>
<reference evidence="9 10" key="1">
    <citation type="submission" date="2020-07" db="EMBL/GenBank/DDBJ databases">
        <authorList>
            <person name="Feng X."/>
        </authorList>
    </citation>
    <scope>NUCLEOTIDE SEQUENCE [LARGE SCALE GENOMIC DNA]</scope>
    <source>
        <strain evidence="9 10">JCM14086</strain>
    </source>
</reference>
<evidence type="ECO:0000313" key="10">
    <source>
        <dbReference type="Proteomes" id="UP000525652"/>
    </source>
</evidence>
<feature type="transmembrane region" description="Helical" evidence="8">
    <location>
        <begin position="83"/>
        <end position="102"/>
    </location>
</feature>
<evidence type="ECO:0000256" key="7">
    <source>
        <dbReference type="ARBA" id="ARBA00023136"/>
    </source>
</evidence>
<sequence>MGRISPYPLSFSCAASATGRLRTSSEKYLEIWRRGNREGAAEAAALLRPTENRPTDQQTTDNRLAALPLRCCSTDMGHAFHTLFPVFAIIALGYLLAVRGFLSQSFLAELNRLLFWVGLPCLIFFTLAKAPGFPEETVKVFSVFTLSTVLLIGLGIFTAKLLKLPHERKGTFLQAAFRGNLAYAGLPILLYATRNDPASESVIAQAIFVFAPTMIVYNVLSVFFLEASRTGQVRGNLLSIVKKVATNPLILSAIAGILAYLLPVSLPAPVLDSLDLVAQLAAPGSLLCVGGGMAAVSLKGRYRSALFATTLKVAILPALSFLLSMLFDLNSHSLLILLVLSSCPTAVASYVMAKEMGGDEALASGAIVLSTLLCVPSLAIILASV</sequence>
<evidence type="ECO:0000256" key="3">
    <source>
        <dbReference type="ARBA" id="ARBA00022448"/>
    </source>
</evidence>
<dbReference type="InterPro" id="IPR004776">
    <property type="entry name" value="Mem_transp_PIN-like"/>
</dbReference>
<gene>
    <name evidence="9" type="ORF">H5P30_19075</name>
</gene>
<evidence type="ECO:0000256" key="1">
    <source>
        <dbReference type="ARBA" id="ARBA00004651"/>
    </source>
</evidence>
<evidence type="ECO:0000256" key="8">
    <source>
        <dbReference type="SAM" id="Phobius"/>
    </source>
</evidence>
<dbReference type="InterPro" id="IPR038770">
    <property type="entry name" value="Na+/solute_symporter_sf"/>
</dbReference>
<feature type="transmembrane region" description="Helical" evidence="8">
    <location>
        <begin position="276"/>
        <end position="298"/>
    </location>
</feature>
<feature type="transmembrane region" description="Helical" evidence="8">
    <location>
        <begin position="202"/>
        <end position="225"/>
    </location>
</feature>
<accession>A0A7X1B1N2</accession>
<keyword evidence="10" id="KW-1185">Reference proteome</keyword>
<dbReference type="GO" id="GO:0055085">
    <property type="term" value="P:transmembrane transport"/>
    <property type="evidence" value="ECO:0007669"/>
    <property type="project" value="InterPro"/>
</dbReference>
<evidence type="ECO:0000256" key="5">
    <source>
        <dbReference type="ARBA" id="ARBA00022692"/>
    </source>
</evidence>
<dbReference type="Gene3D" id="1.20.1530.20">
    <property type="match status" value="1"/>
</dbReference>
<evidence type="ECO:0000256" key="6">
    <source>
        <dbReference type="ARBA" id="ARBA00022989"/>
    </source>
</evidence>
<evidence type="ECO:0000313" key="9">
    <source>
        <dbReference type="EMBL" id="MBC2603887.1"/>
    </source>
</evidence>
<dbReference type="EMBL" id="JACHVA010000134">
    <property type="protein sequence ID" value="MBC2603887.1"/>
    <property type="molecule type" value="Genomic_DNA"/>
</dbReference>
<dbReference type="PANTHER" id="PTHR36838">
    <property type="entry name" value="AUXIN EFFLUX CARRIER FAMILY PROTEIN"/>
    <property type="match status" value="1"/>
</dbReference>
<keyword evidence="5 8" id="KW-0812">Transmembrane</keyword>
<dbReference type="Proteomes" id="UP000525652">
    <property type="component" value="Unassembled WGS sequence"/>
</dbReference>
<evidence type="ECO:0000256" key="4">
    <source>
        <dbReference type="ARBA" id="ARBA00022475"/>
    </source>
</evidence>
<feature type="transmembrane region" description="Helical" evidence="8">
    <location>
        <begin position="305"/>
        <end position="327"/>
    </location>
</feature>
<comment type="caution">
    <text evidence="9">The sequence shown here is derived from an EMBL/GenBank/DDBJ whole genome shotgun (WGS) entry which is preliminary data.</text>
</comment>
<keyword evidence="6 8" id="KW-1133">Transmembrane helix</keyword>
<dbReference type="AlphaFoldDB" id="A0A7X1B1N2"/>
<feature type="transmembrane region" description="Helical" evidence="8">
    <location>
        <begin position="365"/>
        <end position="384"/>
    </location>
</feature>
<feature type="transmembrane region" description="Helical" evidence="8">
    <location>
        <begin position="171"/>
        <end position="190"/>
    </location>
</feature>
<feature type="transmembrane region" description="Helical" evidence="8">
    <location>
        <begin position="114"/>
        <end position="134"/>
    </location>
</feature>
<keyword evidence="3" id="KW-0813">Transport</keyword>
<name>A0A7X1B1N2_9BACT</name>
<dbReference type="Pfam" id="PF03547">
    <property type="entry name" value="Mem_trans"/>
    <property type="match status" value="1"/>
</dbReference>
<dbReference type="RefSeq" id="WP_185694505.1">
    <property type="nucleotide sequence ID" value="NZ_JACHVA010000134.1"/>
</dbReference>
<keyword evidence="7 8" id="KW-0472">Membrane</keyword>
<comment type="subcellular location">
    <subcellularLocation>
        <location evidence="1">Cell membrane</location>
        <topology evidence="1">Multi-pass membrane protein</topology>
    </subcellularLocation>
</comment>
<proteinExistence type="inferred from homology"/>
<evidence type="ECO:0000256" key="2">
    <source>
        <dbReference type="ARBA" id="ARBA00010145"/>
    </source>
</evidence>
<protein>
    <submittedName>
        <fullName evidence="9">AEC family transporter</fullName>
    </submittedName>
</protein>
<organism evidence="9 10">
    <name type="scientific">Puniceicoccus vermicola</name>
    <dbReference type="NCBI Taxonomy" id="388746"/>
    <lineage>
        <taxon>Bacteria</taxon>
        <taxon>Pseudomonadati</taxon>
        <taxon>Verrucomicrobiota</taxon>
        <taxon>Opitutia</taxon>
        <taxon>Puniceicoccales</taxon>
        <taxon>Puniceicoccaceae</taxon>
        <taxon>Puniceicoccus</taxon>
    </lineage>
</organism>
<dbReference type="PANTHER" id="PTHR36838:SF4">
    <property type="entry name" value="AUXIN EFFLUX CARRIER FAMILY PROTEIN"/>
    <property type="match status" value="1"/>
</dbReference>
<dbReference type="GO" id="GO:0005886">
    <property type="term" value="C:plasma membrane"/>
    <property type="evidence" value="ECO:0007669"/>
    <property type="project" value="UniProtKB-SubCell"/>
</dbReference>